<keyword evidence="3" id="KW-1185">Reference proteome</keyword>
<dbReference type="EMBL" id="AMYB01000005">
    <property type="protein sequence ID" value="OAD02522.1"/>
    <property type="molecule type" value="Genomic_DNA"/>
</dbReference>
<keyword evidence="1" id="KW-0732">Signal</keyword>
<evidence type="ECO:0000256" key="1">
    <source>
        <dbReference type="SAM" id="SignalP"/>
    </source>
</evidence>
<feature type="chain" id="PRO_5007839939" description="GPI-GlcNAc transferase complex PIG-H component conserved domain-containing protein" evidence="1">
    <location>
        <begin position="21"/>
        <end position="116"/>
    </location>
</feature>
<evidence type="ECO:0000313" key="3">
    <source>
        <dbReference type="Proteomes" id="UP000077051"/>
    </source>
</evidence>
<reference evidence="2 3" key="1">
    <citation type="submission" date="2015-06" db="EMBL/GenBank/DDBJ databases">
        <title>Expansion of signal transduction pathways in fungi by whole-genome duplication.</title>
        <authorList>
            <consortium name="DOE Joint Genome Institute"/>
            <person name="Corrochano L.M."/>
            <person name="Kuo A."/>
            <person name="Marcet-Houben M."/>
            <person name="Polaino S."/>
            <person name="Salamov A."/>
            <person name="Villalobos J.M."/>
            <person name="Alvarez M.I."/>
            <person name="Avalos J."/>
            <person name="Benito E.P."/>
            <person name="Benoit I."/>
            <person name="Burger G."/>
            <person name="Camino L.P."/>
            <person name="Canovas D."/>
            <person name="Cerda-Olmedo E."/>
            <person name="Cheng J.-F."/>
            <person name="Dominguez A."/>
            <person name="Elias M."/>
            <person name="Eslava A.P."/>
            <person name="Glaser F."/>
            <person name="Grimwood J."/>
            <person name="Gutierrez G."/>
            <person name="Heitman J."/>
            <person name="Henrissat B."/>
            <person name="Iturriaga E.A."/>
            <person name="Lang B.F."/>
            <person name="Lavin J.L."/>
            <person name="Lee S."/>
            <person name="Li W."/>
            <person name="Lindquist E."/>
            <person name="Lopez-Garcia S."/>
            <person name="Luque E.M."/>
            <person name="Marcos A.T."/>
            <person name="Martin J."/>
            <person name="Mccluskey K."/>
            <person name="Medina H.R."/>
            <person name="Miralles-Duran A."/>
            <person name="Miyazaki A."/>
            <person name="Munoz-Torres E."/>
            <person name="Oguiza J.A."/>
            <person name="Ohm R."/>
            <person name="Olmedo M."/>
            <person name="Orejas M."/>
            <person name="Ortiz-Castellanos L."/>
            <person name="Pisabarro A.G."/>
            <person name="Rodriguez-Romero J."/>
            <person name="Ruiz-Herrera J."/>
            <person name="Ruiz-Vazquez R."/>
            <person name="Sanz C."/>
            <person name="Schackwitz W."/>
            <person name="Schmutz J."/>
            <person name="Shahriari M."/>
            <person name="Shelest E."/>
            <person name="Silva-Franco F."/>
            <person name="Soanes D."/>
            <person name="Syed K."/>
            <person name="Tagua V.G."/>
            <person name="Talbot N.J."/>
            <person name="Thon M."/>
            <person name="De Vries R.P."/>
            <person name="Wiebenga A."/>
            <person name="Yadav J.S."/>
            <person name="Braun E.L."/>
            <person name="Baker S."/>
            <person name="Garre V."/>
            <person name="Horwitz B."/>
            <person name="Torres-Martinez S."/>
            <person name="Idnurm A."/>
            <person name="Herrera-Estrella A."/>
            <person name="Gabaldon T."/>
            <person name="Grigoriev I.V."/>
        </authorList>
    </citation>
    <scope>NUCLEOTIDE SEQUENCE [LARGE SCALE GENOMIC DNA]</scope>
    <source>
        <strain evidence="2 3">CBS 277.49</strain>
    </source>
</reference>
<name>A0A162T7J6_MUCCL</name>
<dbReference type="VEuPathDB" id="FungiDB:MUCCIDRAFT_82914"/>
<protein>
    <recommendedName>
        <fullName evidence="4">GPI-GlcNAc transferase complex PIG-H component conserved domain-containing protein</fullName>
    </recommendedName>
</protein>
<dbReference type="AlphaFoldDB" id="A0A162T7J6"/>
<comment type="caution">
    <text evidence="2">The sequence shown here is derived from an EMBL/GenBank/DDBJ whole genome shotgun (WGS) entry which is preliminary data.</text>
</comment>
<sequence>MPHIFGVTLVLFVAVSLIHHLTLLYEGIEVPLVIHDGNALLFTWMTMDLKIAVIGCRLEAKIALHSNPQIEIHFNCILPSSEMFFVTGSMLGTLFVSSTMTVEATIARAVRLLSPT</sequence>
<feature type="signal peptide" evidence="1">
    <location>
        <begin position="1"/>
        <end position="20"/>
    </location>
</feature>
<proteinExistence type="predicted"/>
<evidence type="ECO:0000313" key="2">
    <source>
        <dbReference type="EMBL" id="OAD02522.1"/>
    </source>
</evidence>
<evidence type="ECO:0008006" key="4">
    <source>
        <dbReference type="Google" id="ProtNLM"/>
    </source>
</evidence>
<organism evidence="2 3">
    <name type="scientific">Mucor lusitanicus CBS 277.49</name>
    <dbReference type="NCBI Taxonomy" id="747725"/>
    <lineage>
        <taxon>Eukaryota</taxon>
        <taxon>Fungi</taxon>
        <taxon>Fungi incertae sedis</taxon>
        <taxon>Mucoromycota</taxon>
        <taxon>Mucoromycotina</taxon>
        <taxon>Mucoromycetes</taxon>
        <taxon>Mucorales</taxon>
        <taxon>Mucorineae</taxon>
        <taxon>Mucoraceae</taxon>
        <taxon>Mucor</taxon>
    </lineage>
</organism>
<dbReference type="Proteomes" id="UP000077051">
    <property type="component" value="Unassembled WGS sequence"/>
</dbReference>
<gene>
    <name evidence="2" type="ORF">MUCCIDRAFT_82914</name>
</gene>
<accession>A0A162T7J6</accession>